<dbReference type="Pfam" id="PF02801">
    <property type="entry name" value="Ketoacyl-synt_C"/>
    <property type="match status" value="1"/>
</dbReference>
<dbReference type="GO" id="GO:0004315">
    <property type="term" value="F:3-oxoacyl-[acyl-carrier-protein] synthase activity"/>
    <property type="evidence" value="ECO:0007669"/>
    <property type="project" value="TreeGrafter"/>
</dbReference>
<protein>
    <submittedName>
        <fullName evidence="5">Beta-ketoacyl synthase</fullName>
    </submittedName>
</protein>
<dbReference type="InterPro" id="IPR000794">
    <property type="entry name" value="Beta-ketoacyl_synthase"/>
</dbReference>
<accession>A0A4Q1B3G4</accession>
<keyword evidence="6" id="KW-1185">Reference proteome</keyword>
<comment type="similarity">
    <text evidence="1 3">Belongs to the thiolase-like superfamily. Beta-ketoacyl-ACP synthases family.</text>
</comment>
<dbReference type="PANTHER" id="PTHR11712:SF336">
    <property type="entry name" value="3-OXOACYL-[ACYL-CARRIER-PROTEIN] SYNTHASE, MITOCHONDRIAL"/>
    <property type="match status" value="1"/>
</dbReference>
<dbReference type="Proteomes" id="UP000289718">
    <property type="component" value="Unassembled WGS sequence"/>
</dbReference>
<organism evidence="5 6">
    <name type="scientific">Halarcobacter mediterraneus</name>
    <dbReference type="NCBI Taxonomy" id="2023153"/>
    <lineage>
        <taxon>Bacteria</taxon>
        <taxon>Pseudomonadati</taxon>
        <taxon>Campylobacterota</taxon>
        <taxon>Epsilonproteobacteria</taxon>
        <taxon>Campylobacterales</taxon>
        <taxon>Arcobacteraceae</taxon>
        <taxon>Halarcobacter</taxon>
    </lineage>
</organism>
<keyword evidence="2 3" id="KW-0808">Transferase</keyword>
<dbReference type="Pfam" id="PF00109">
    <property type="entry name" value="ketoacyl-synt"/>
    <property type="match status" value="1"/>
</dbReference>
<dbReference type="AlphaFoldDB" id="A0A4Q1B3G4"/>
<dbReference type="GO" id="GO:0006633">
    <property type="term" value="P:fatty acid biosynthetic process"/>
    <property type="evidence" value="ECO:0007669"/>
    <property type="project" value="TreeGrafter"/>
</dbReference>
<name>A0A4Q1B3G4_9BACT</name>
<evidence type="ECO:0000256" key="2">
    <source>
        <dbReference type="ARBA" id="ARBA00022679"/>
    </source>
</evidence>
<dbReference type="SUPFAM" id="SSF53901">
    <property type="entry name" value="Thiolase-like"/>
    <property type="match status" value="2"/>
</dbReference>
<dbReference type="InterPro" id="IPR014031">
    <property type="entry name" value="Ketoacyl_synth_C"/>
</dbReference>
<dbReference type="RefSeq" id="WP_129061615.1">
    <property type="nucleotide sequence ID" value="NZ_NXIE01000003.1"/>
</dbReference>
<gene>
    <name evidence="5" type="ORF">CP965_08230</name>
</gene>
<evidence type="ECO:0000256" key="3">
    <source>
        <dbReference type="RuleBase" id="RU003694"/>
    </source>
</evidence>
<dbReference type="PANTHER" id="PTHR11712">
    <property type="entry name" value="POLYKETIDE SYNTHASE-RELATED"/>
    <property type="match status" value="1"/>
</dbReference>
<dbReference type="InterPro" id="IPR020841">
    <property type="entry name" value="PKS_Beta-ketoAc_synthase_dom"/>
</dbReference>
<dbReference type="EMBL" id="NXIE01000003">
    <property type="protein sequence ID" value="RXK12558.1"/>
    <property type="molecule type" value="Genomic_DNA"/>
</dbReference>
<proteinExistence type="inferred from homology"/>
<dbReference type="SMART" id="SM00825">
    <property type="entry name" value="PKS_KS"/>
    <property type="match status" value="1"/>
</dbReference>
<dbReference type="InterPro" id="IPR016039">
    <property type="entry name" value="Thiolase-like"/>
</dbReference>
<dbReference type="PROSITE" id="PS52004">
    <property type="entry name" value="KS3_2"/>
    <property type="match status" value="1"/>
</dbReference>
<sequence length="382" mass="42545">MNAYITGSSLVCNIADNKQDIISNLKNISPKRYQENLKEILKEKTFYKIYNYNYSQNKRFHKILEKIISDALKEAKISKEEQEDLHIFFGSTSMEMGTNEEFKENFDKDASDLEFKSIGYGAIGQYIEKILNSKHKATLFSTACTSSVNALAYAAKMIERKKIKKAIVIGFELFNKSTFGGFSSLMLLSQSKIYRPFDKNSDGIILGEGCSAVILENEKKEEDNFKYISSSNICDNYSETTSDPTGTPIFEAMNSALNAANLQVKDLDCIKAHATGSENNNSSEAKALAQLFDTYKESTQVTALKPILGHTLGACGTNEIVLMIEAIKNSFLPATFGFEEPIENLAFTPILENKTCENKQTILLNYVAFGGNNSSIILSNKD</sequence>
<evidence type="ECO:0000313" key="6">
    <source>
        <dbReference type="Proteomes" id="UP000289718"/>
    </source>
</evidence>
<evidence type="ECO:0000313" key="5">
    <source>
        <dbReference type="EMBL" id="RXK12558.1"/>
    </source>
</evidence>
<feature type="domain" description="Ketosynthase family 3 (KS3)" evidence="4">
    <location>
        <begin position="1"/>
        <end position="380"/>
    </location>
</feature>
<dbReference type="Gene3D" id="3.40.47.10">
    <property type="match status" value="1"/>
</dbReference>
<evidence type="ECO:0000256" key="1">
    <source>
        <dbReference type="ARBA" id="ARBA00008467"/>
    </source>
</evidence>
<dbReference type="InterPro" id="IPR014030">
    <property type="entry name" value="Ketoacyl_synth_N"/>
</dbReference>
<dbReference type="OrthoDB" id="9816204at2"/>
<comment type="caution">
    <text evidence="5">The sequence shown here is derived from an EMBL/GenBank/DDBJ whole genome shotgun (WGS) entry which is preliminary data.</text>
</comment>
<reference evidence="5 6" key="1">
    <citation type="submission" date="2017-09" db="EMBL/GenBank/DDBJ databases">
        <title>Genomics of the genus Arcobacter.</title>
        <authorList>
            <person name="Perez-Cataluna A."/>
            <person name="Figueras M.J."/>
            <person name="Salas-Masso N."/>
        </authorList>
    </citation>
    <scope>NUCLEOTIDE SEQUENCE [LARGE SCALE GENOMIC DNA]</scope>
    <source>
        <strain evidence="5 6">F156-34</strain>
    </source>
</reference>
<evidence type="ECO:0000259" key="4">
    <source>
        <dbReference type="PROSITE" id="PS52004"/>
    </source>
</evidence>